<dbReference type="PANTHER" id="PTHR46471">
    <property type="entry name" value="CHITIN DEACETYLASE"/>
    <property type="match status" value="1"/>
</dbReference>
<keyword evidence="4" id="KW-0119">Carbohydrate metabolism</keyword>
<reference evidence="7 8" key="1">
    <citation type="submission" date="2020-03" db="EMBL/GenBank/DDBJ databases">
        <title>Genomic analysis of Bacteroides faecium CBA7301.</title>
        <authorList>
            <person name="Kim J."/>
            <person name="Roh S.W."/>
        </authorList>
    </citation>
    <scope>NUCLEOTIDE SEQUENCE [LARGE SCALE GENOMIC DNA]</scope>
    <source>
        <strain evidence="7 8">CBA7301</strain>
    </source>
</reference>
<name>A0A6H0KM83_9BACE</name>
<evidence type="ECO:0000256" key="3">
    <source>
        <dbReference type="ARBA" id="ARBA00022801"/>
    </source>
</evidence>
<dbReference type="RefSeq" id="WP_167962601.1">
    <property type="nucleotide sequence ID" value="NZ_CP050831.1"/>
</dbReference>
<evidence type="ECO:0000256" key="2">
    <source>
        <dbReference type="ARBA" id="ARBA00022729"/>
    </source>
</evidence>
<keyword evidence="1" id="KW-0479">Metal-binding</keyword>
<dbReference type="PROSITE" id="PS51677">
    <property type="entry name" value="NODB"/>
    <property type="match status" value="1"/>
</dbReference>
<dbReference type="Proteomes" id="UP000501780">
    <property type="component" value="Chromosome"/>
</dbReference>
<dbReference type="SUPFAM" id="SSF88713">
    <property type="entry name" value="Glycoside hydrolase/deacetylase"/>
    <property type="match status" value="1"/>
</dbReference>
<organism evidence="7 8">
    <name type="scientific">Bacteroides faecium</name>
    <dbReference type="NCBI Taxonomy" id="2715212"/>
    <lineage>
        <taxon>Bacteria</taxon>
        <taxon>Pseudomonadati</taxon>
        <taxon>Bacteroidota</taxon>
        <taxon>Bacteroidia</taxon>
        <taxon>Bacteroidales</taxon>
        <taxon>Bacteroidaceae</taxon>
        <taxon>Bacteroides</taxon>
    </lineage>
</organism>
<keyword evidence="2 5" id="KW-0732">Signal</keyword>
<dbReference type="EMBL" id="CP050831">
    <property type="protein sequence ID" value="QIU94564.1"/>
    <property type="molecule type" value="Genomic_DNA"/>
</dbReference>
<evidence type="ECO:0000256" key="1">
    <source>
        <dbReference type="ARBA" id="ARBA00022723"/>
    </source>
</evidence>
<gene>
    <name evidence="7" type="ORF">BacF7301_10615</name>
</gene>
<dbReference type="InterPro" id="IPR011330">
    <property type="entry name" value="Glyco_hydro/deAcase_b/a-brl"/>
</dbReference>
<dbReference type="PANTHER" id="PTHR46471:SF2">
    <property type="entry name" value="CHITIN DEACETYLASE-RELATED"/>
    <property type="match status" value="1"/>
</dbReference>
<dbReference type="Gene3D" id="3.20.20.370">
    <property type="entry name" value="Glycoside hydrolase/deacetylase"/>
    <property type="match status" value="1"/>
</dbReference>
<dbReference type="InterPro" id="IPR002509">
    <property type="entry name" value="NODB_dom"/>
</dbReference>
<dbReference type="GO" id="GO:0046872">
    <property type="term" value="F:metal ion binding"/>
    <property type="evidence" value="ECO:0007669"/>
    <property type="project" value="UniProtKB-KW"/>
</dbReference>
<proteinExistence type="predicted"/>
<protein>
    <submittedName>
        <fullName evidence="7">Polysaccharide deacetylase family protein</fullName>
    </submittedName>
</protein>
<dbReference type="GO" id="GO:0005975">
    <property type="term" value="P:carbohydrate metabolic process"/>
    <property type="evidence" value="ECO:0007669"/>
    <property type="project" value="InterPro"/>
</dbReference>
<dbReference type="GO" id="GO:0016810">
    <property type="term" value="F:hydrolase activity, acting on carbon-nitrogen (but not peptide) bonds"/>
    <property type="evidence" value="ECO:0007669"/>
    <property type="project" value="InterPro"/>
</dbReference>
<feature type="signal peptide" evidence="5">
    <location>
        <begin position="1"/>
        <end position="24"/>
    </location>
</feature>
<evidence type="ECO:0000256" key="5">
    <source>
        <dbReference type="SAM" id="SignalP"/>
    </source>
</evidence>
<evidence type="ECO:0000259" key="6">
    <source>
        <dbReference type="PROSITE" id="PS51677"/>
    </source>
</evidence>
<dbReference type="KEGG" id="bfc:BacF7301_10615"/>
<feature type="domain" description="NodB homology" evidence="6">
    <location>
        <begin position="40"/>
        <end position="323"/>
    </location>
</feature>
<sequence length="323" mass="36895">MKTLSFFILASFFCIFCTGTTLSAADWKVYVAKYRQDKACAISYTFDDGLAEHSTVAAPELEKRGFRGTFWICGYYTEQGASSKLPRMTWGELRKMAKNGHEISNHSWTHKNAKRLTLEQVKTEIEKNDSAIFANIGVMPVTYCYPYNYKTDEIVELASKNRVGTRTRQISIGSKSTPQRFAKWLDDLMKKGEWGVGMTHGINYGYDAFKEPSLFWEHLDKVKSLEDKIWVGTFREVAAYIRERDDIRLKVSETKKGLTITPEMTVDKKLFTEPLTMVIECKGVGEVSVKQGRKPLPAHISGEKVLFDFNPYAGKIKVSFKYK</sequence>
<evidence type="ECO:0000313" key="8">
    <source>
        <dbReference type="Proteomes" id="UP000501780"/>
    </source>
</evidence>
<dbReference type="Pfam" id="PF01522">
    <property type="entry name" value="Polysacc_deac_1"/>
    <property type="match status" value="1"/>
</dbReference>
<keyword evidence="3" id="KW-0378">Hydrolase</keyword>
<evidence type="ECO:0000256" key="4">
    <source>
        <dbReference type="ARBA" id="ARBA00023277"/>
    </source>
</evidence>
<feature type="chain" id="PRO_5026098326" evidence="5">
    <location>
        <begin position="25"/>
        <end position="323"/>
    </location>
</feature>
<keyword evidence="8" id="KW-1185">Reference proteome</keyword>
<dbReference type="AlphaFoldDB" id="A0A6H0KM83"/>
<evidence type="ECO:0000313" key="7">
    <source>
        <dbReference type="EMBL" id="QIU94564.1"/>
    </source>
</evidence>
<accession>A0A6H0KM83</accession>